<evidence type="ECO:0000256" key="4">
    <source>
        <dbReference type="ARBA" id="ARBA00023136"/>
    </source>
</evidence>
<dbReference type="EMBL" id="JAWDGP010007329">
    <property type="protein sequence ID" value="KAK3725568.1"/>
    <property type="molecule type" value="Genomic_DNA"/>
</dbReference>
<evidence type="ECO:0000256" key="7">
    <source>
        <dbReference type="SAM" id="SignalP"/>
    </source>
</evidence>
<dbReference type="CDD" id="cd15039">
    <property type="entry name" value="7tmB3_Methuselah-like"/>
    <property type="match status" value="1"/>
</dbReference>
<dbReference type="Proteomes" id="UP001283361">
    <property type="component" value="Unassembled WGS sequence"/>
</dbReference>
<sequence>MKLFVLVIALVLKPAIPSEQSRQKHNRTISESPGVGLATASYNTYHAQQKEAEISTDQYYPKEINAIAKQFPRNVSKEHVKEEQIIKTLKSPQSSAPLDTYTEKEPRPPEVFSFNLTEAVRIGIRFHDLHCPKSCDADGNVVLKKCSRTRPSCPMCRCDADCVKYGDCCNHLRPKSVLIAPHQEGYSHKTNLSLDEFGKGMRGSDMHRTESKITEAYTQIKNLSSTNMRSKDHDSAAMSDTVQAETEVDCESCEAVRSYFRCFAIEKWKTVYIVAKCPLNQRCSHTLQNNDTQKSQASGGNTVCSGETTSASIRDLCDNCLSNADMMSLVTSHLTGDTYCNEYCLQCHENRPLNSSDLKWQPEESCRSVPIVVPQVIKNTFERVKSCIGEIMHQHQNTLTSDKNVSNSLPNFEKGFEKDTKKSESDFITQKRDNVNTSKSLETRKALIASTQNKKCSTETPKTPERKIRMETKCHTRYLAPPSVSLQKCDYRLKDPVVGTCNLTATRQFFQDAENETLLELERLCMDHYAPVYDQRNVYKNIFCFICQGQKPTMCNQVRQNYEPEAKNPFIEVNLALLTDLGGRISGDAHRKSEEETSIDLTNENSTFPCEEGYWEDTITGRCRRINCSPGRMLSVDESQCLVATQVKDEADRNKAGNIVGPEERNVFVLNLLWRRRSHESLLKPSLRIDTDIIEQDDRANFETIGSIESHNGEYIAVRTNFDRSKNGGFKTLQIRNRPKRGNFRRSVIQVDKDGVVLDSQTGDTINKRALIPDNKNIEEEEEKEEARTYITQNIMAKETEFLKSEYEFSKCLSQFQVINDLDCSAEVYPETCEGPGSDSSDCWLRILRKALSSFKLGASDLGEYHQNSDSGDGKTFTILHSEQKRQKYGENGLKKPKTLLEDVHVYIASVMKQLGITTYLLLKSNSIQTSDSIENFVSNESPGLVDEMYSILYFQTTFKKNRTALEQKLVHYFNGEHFIEGNASSLSVIMMTSNPDISFTDYSLSIGTTPREICSKFNPLSGLSSMDALISFHRLACNPSEQNFTSKNIIGIDLTTTCPFVSFKASDFNVSDSGNSSLVLVNRNRSSLVIPRFNYTLDGDLVHICVKTLAALLNRAKTPIQRSVLAQMENILTVLSLFVSLVSLLALFLTYSMFPSLRSLPGKNNMVLVFWLFVAQLQLCLEPLWRPFHNTCVLMGLLLHLSWLYTMAWTTACSFHMCRIFAACRGVALKHSTNHRFYLSRYLTACFIFSFGLVIAVITGTGVSSEWTQVGYGGRGVCYLSSTLLVLLAFALPLALTLIVNCALFSFTVWSISRVDAIQRQAGRERRNAHVYLRLSSLTGLCWTLALLAEIPGLSVLRCVSVVVNGSQGLLLFLSYACNRRVYRLWSNVLLSKGGRSPHKDRGANLRAHKQVGREGSSSRRTGSTIVAGLL</sequence>
<comment type="subcellular location">
    <subcellularLocation>
        <location evidence="1">Membrane</location>
        <topology evidence="1">Multi-pass membrane protein</topology>
    </subcellularLocation>
</comment>
<accession>A0AAE0XYD5</accession>
<evidence type="ECO:0000259" key="8">
    <source>
        <dbReference type="PROSITE" id="PS50261"/>
    </source>
</evidence>
<gene>
    <name evidence="9" type="ORF">RRG08_042987</name>
</gene>
<evidence type="ECO:0000256" key="1">
    <source>
        <dbReference type="ARBA" id="ARBA00004141"/>
    </source>
</evidence>
<feature type="transmembrane region" description="Helical" evidence="6">
    <location>
        <begin position="1132"/>
        <end position="1155"/>
    </location>
</feature>
<feature type="signal peptide" evidence="7">
    <location>
        <begin position="1"/>
        <end position="17"/>
    </location>
</feature>
<comment type="caution">
    <text evidence="9">The sequence shown here is derived from an EMBL/GenBank/DDBJ whole genome shotgun (WGS) entry which is preliminary data.</text>
</comment>
<dbReference type="GO" id="GO:0007166">
    <property type="term" value="P:cell surface receptor signaling pathway"/>
    <property type="evidence" value="ECO:0007669"/>
    <property type="project" value="InterPro"/>
</dbReference>
<proteinExistence type="predicted"/>
<name>A0AAE0XYD5_9GAST</name>
<keyword evidence="7" id="KW-0732">Signal</keyword>
<feature type="transmembrane region" description="Helical" evidence="6">
    <location>
        <begin position="1167"/>
        <end position="1186"/>
    </location>
</feature>
<dbReference type="GO" id="GO:0004888">
    <property type="term" value="F:transmembrane signaling receptor activity"/>
    <property type="evidence" value="ECO:0007669"/>
    <property type="project" value="InterPro"/>
</dbReference>
<dbReference type="GO" id="GO:0016020">
    <property type="term" value="C:membrane"/>
    <property type="evidence" value="ECO:0007669"/>
    <property type="project" value="UniProtKB-SubCell"/>
</dbReference>
<reference evidence="9" key="1">
    <citation type="journal article" date="2023" name="G3 (Bethesda)">
        <title>A reference genome for the long-term kleptoplast-retaining sea slug Elysia crispata morphotype clarki.</title>
        <authorList>
            <person name="Eastman K.E."/>
            <person name="Pendleton A.L."/>
            <person name="Shaikh M.A."/>
            <person name="Suttiyut T."/>
            <person name="Ogas R."/>
            <person name="Tomko P."/>
            <person name="Gavelis G."/>
            <person name="Widhalm J.R."/>
            <person name="Wisecaver J.H."/>
        </authorList>
    </citation>
    <scope>NUCLEOTIDE SEQUENCE</scope>
    <source>
        <strain evidence="9">ECLA1</strain>
    </source>
</reference>
<keyword evidence="10" id="KW-1185">Reference proteome</keyword>
<dbReference type="PROSITE" id="PS50261">
    <property type="entry name" value="G_PROTEIN_RECEP_F2_4"/>
    <property type="match status" value="1"/>
</dbReference>
<evidence type="ECO:0000256" key="3">
    <source>
        <dbReference type="ARBA" id="ARBA00022989"/>
    </source>
</evidence>
<evidence type="ECO:0000256" key="6">
    <source>
        <dbReference type="SAM" id="Phobius"/>
    </source>
</evidence>
<dbReference type="SUPFAM" id="SSF81321">
    <property type="entry name" value="Family A G protein-coupled receptor-like"/>
    <property type="match status" value="1"/>
</dbReference>
<feature type="transmembrane region" description="Helical" evidence="6">
    <location>
        <begin position="1285"/>
        <end position="1311"/>
    </location>
</feature>
<organism evidence="9 10">
    <name type="scientific">Elysia crispata</name>
    <name type="common">lettuce slug</name>
    <dbReference type="NCBI Taxonomy" id="231223"/>
    <lineage>
        <taxon>Eukaryota</taxon>
        <taxon>Metazoa</taxon>
        <taxon>Spiralia</taxon>
        <taxon>Lophotrochozoa</taxon>
        <taxon>Mollusca</taxon>
        <taxon>Gastropoda</taxon>
        <taxon>Heterobranchia</taxon>
        <taxon>Euthyneura</taxon>
        <taxon>Panpulmonata</taxon>
        <taxon>Sacoglossa</taxon>
        <taxon>Placobranchoidea</taxon>
        <taxon>Plakobranchidae</taxon>
        <taxon>Elysia</taxon>
    </lineage>
</organism>
<dbReference type="InterPro" id="IPR053231">
    <property type="entry name" value="GPCR_LN-TM7"/>
</dbReference>
<evidence type="ECO:0000313" key="10">
    <source>
        <dbReference type="Proteomes" id="UP001283361"/>
    </source>
</evidence>
<feature type="region of interest" description="Disordered" evidence="5">
    <location>
        <begin position="1395"/>
        <end position="1432"/>
    </location>
</feature>
<dbReference type="PANTHER" id="PTHR45902:SF1">
    <property type="entry name" value="LATROPHILIN RECEPTOR-LIKE PROTEIN A"/>
    <property type="match status" value="1"/>
</dbReference>
<evidence type="ECO:0000256" key="2">
    <source>
        <dbReference type="ARBA" id="ARBA00022692"/>
    </source>
</evidence>
<keyword evidence="2 6" id="KW-0812">Transmembrane</keyword>
<feature type="transmembrane region" description="Helical" evidence="6">
    <location>
        <begin position="1332"/>
        <end position="1350"/>
    </location>
</feature>
<keyword evidence="4 6" id="KW-0472">Membrane</keyword>
<feature type="domain" description="G-protein coupled receptors family 2 profile 2" evidence="8">
    <location>
        <begin position="1130"/>
        <end position="1381"/>
    </location>
</feature>
<protein>
    <recommendedName>
        <fullName evidence="8">G-protein coupled receptors family 2 profile 2 domain-containing protein</fullName>
    </recommendedName>
</protein>
<feature type="transmembrane region" description="Helical" evidence="6">
    <location>
        <begin position="1243"/>
        <end position="1265"/>
    </location>
</feature>
<feature type="chain" id="PRO_5042202367" description="G-protein coupled receptors family 2 profile 2 domain-containing protein" evidence="7">
    <location>
        <begin position="18"/>
        <end position="1432"/>
    </location>
</feature>
<dbReference type="Gene3D" id="1.20.1070.10">
    <property type="entry name" value="Rhodopsin 7-helix transmembrane proteins"/>
    <property type="match status" value="1"/>
</dbReference>
<dbReference type="PANTHER" id="PTHR45902">
    <property type="entry name" value="LATROPHILIN RECEPTOR-LIKE PROTEIN A"/>
    <property type="match status" value="1"/>
</dbReference>
<dbReference type="InterPro" id="IPR017981">
    <property type="entry name" value="GPCR_2-like_7TM"/>
</dbReference>
<feature type="transmembrane region" description="Helical" evidence="6">
    <location>
        <begin position="1198"/>
        <end position="1223"/>
    </location>
</feature>
<feature type="transmembrane region" description="Helical" evidence="6">
    <location>
        <begin position="1356"/>
        <end position="1378"/>
    </location>
</feature>
<keyword evidence="3 6" id="KW-1133">Transmembrane helix</keyword>
<evidence type="ECO:0000313" key="9">
    <source>
        <dbReference type="EMBL" id="KAK3725568.1"/>
    </source>
</evidence>
<evidence type="ECO:0000256" key="5">
    <source>
        <dbReference type="SAM" id="MobiDB-lite"/>
    </source>
</evidence>